<dbReference type="CDD" id="cd11715">
    <property type="entry name" value="THUMP_AdoMetMT"/>
    <property type="match status" value="1"/>
</dbReference>
<evidence type="ECO:0000256" key="4">
    <source>
        <dbReference type="SAM" id="MobiDB-lite"/>
    </source>
</evidence>
<dbReference type="GO" id="GO:0008990">
    <property type="term" value="F:rRNA (guanine-N2-)-methyltransferase activity"/>
    <property type="evidence" value="ECO:0007669"/>
    <property type="project" value="TreeGrafter"/>
</dbReference>
<evidence type="ECO:0000256" key="2">
    <source>
        <dbReference type="ARBA" id="ARBA00022679"/>
    </source>
</evidence>
<evidence type="ECO:0000313" key="7">
    <source>
        <dbReference type="Proteomes" id="UP000483432"/>
    </source>
</evidence>
<gene>
    <name evidence="6" type="ORF">GZ085_11700</name>
</gene>
<sequence>MNPQSPKSQPRRPKTPHPVRPEREALPPASHFATCPRGLEALLEVELTAAGGQVVRQVPAGVLFMADAAAEMRANLTSRIATRILRKVGFTRYRKEEHIYRAALELPWPEWFDVKKTIAVKVGAQNAPLKSLNFITLKIKDAICDRFREETRERPSVDTDTPNVPIYVFFTADAATFYLDTSGEPLFKRGFKREASAASIKENLAAGLLMLSGWNPSTPLFDPMCGAGTILLEAADMALNRAPGRGRHFAFEHYRDFDAKLWKRIKAEAQAQEKPLAKLPIFGADQDRWVLDKARNNLDAAGYAEAIDLEVSDALELKAPAPTGTIVTNPPYGERIGEAEELAAWYPQMGDWLKKNFSGWEAWIISGDPLLPKLFGLKASRRIPLFNGPIETRFLQYKIVAGSMRDKPAAEPSSTPSC</sequence>
<dbReference type="PANTHER" id="PTHR47313">
    <property type="entry name" value="RIBOSOMAL RNA LARGE SUBUNIT METHYLTRANSFERASE K/L"/>
    <property type="match status" value="1"/>
</dbReference>
<evidence type="ECO:0000259" key="5">
    <source>
        <dbReference type="PROSITE" id="PS51165"/>
    </source>
</evidence>
<dbReference type="Gene3D" id="3.30.2130.30">
    <property type="match status" value="1"/>
</dbReference>
<evidence type="ECO:0000256" key="3">
    <source>
        <dbReference type="PROSITE-ProRule" id="PRU00529"/>
    </source>
</evidence>
<dbReference type="InterPro" id="IPR004114">
    <property type="entry name" value="THUMP_dom"/>
</dbReference>
<evidence type="ECO:0000256" key="1">
    <source>
        <dbReference type="ARBA" id="ARBA00022603"/>
    </source>
</evidence>
<dbReference type="EMBL" id="JAAFGW010000196">
    <property type="protein sequence ID" value="NDP49024.1"/>
    <property type="molecule type" value="Genomic_DNA"/>
</dbReference>
<organism evidence="6 7">
    <name type="scientific">Sulfuriferula multivorans</name>
    <dbReference type="NCBI Taxonomy" id="1559896"/>
    <lineage>
        <taxon>Bacteria</taxon>
        <taxon>Pseudomonadati</taxon>
        <taxon>Pseudomonadota</taxon>
        <taxon>Betaproteobacteria</taxon>
        <taxon>Nitrosomonadales</taxon>
        <taxon>Sulfuricellaceae</taxon>
        <taxon>Sulfuriferula</taxon>
    </lineage>
</organism>
<dbReference type="GO" id="GO:0003723">
    <property type="term" value="F:RNA binding"/>
    <property type="evidence" value="ECO:0007669"/>
    <property type="project" value="UniProtKB-UniRule"/>
</dbReference>
<dbReference type="InterPro" id="IPR002052">
    <property type="entry name" value="DNA_methylase_N6_adenine_CS"/>
</dbReference>
<reference evidence="6 7" key="1">
    <citation type="submission" date="2019-09" db="EMBL/GenBank/DDBJ databases">
        <title>H2 Metabolism Revealed by Metagenomic Analysis in Subglacial Sediment of East Antarctica.</title>
        <authorList>
            <person name="Yang Z."/>
            <person name="Zhang Y."/>
            <person name="Lv Y."/>
            <person name="Yan W."/>
            <person name="Xiao X."/>
            <person name="Sun B."/>
            <person name="Ma H."/>
        </authorList>
    </citation>
    <scope>NUCLEOTIDE SEQUENCE [LARGE SCALE GENOMIC DNA]</scope>
    <source>
        <strain evidence="6">Bin2_2</strain>
    </source>
</reference>
<dbReference type="PROSITE" id="PS00092">
    <property type="entry name" value="N6_MTASE"/>
    <property type="match status" value="1"/>
</dbReference>
<dbReference type="PROSITE" id="PS51165">
    <property type="entry name" value="THUMP"/>
    <property type="match status" value="1"/>
</dbReference>
<dbReference type="SMART" id="SM00981">
    <property type="entry name" value="THUMP"/>
    <property type="match status" value="1"/>
</dbReference>
<feature type="region of interest" description="Disordered" evidence="4">
    <location>
        <begin position="1"/>
        <end position="30"/>
    </location>
</feature>
<protein>
    <submittedName>
        <fullName evidence="6">Class I SAM-dependent RNA methyltransferase</fullName>
    </submittedName>
</protein>
<comment type="caution">
    <text evidence="6">The sequence shown here is derived from an EMBL/GenBank/DDBJ whole genome shotgun (WGS) entry which is preliminary data.</text>
</comment>
<dbReference type="GO" id="GO:0070043">
    <property type="term" value="F:rRNA (guanine-N7-)-methyltransferase activity"/>
    <property type="evidence" value="ECO:0007669"/>
    <property type="project" value="TreeGrafter"/>
</dbReference>
<dbReference type="Gene3D" id="3.40.50.150">
    <property type="entry name" value="Vaccinia Virus protein VP39"/>
    <property type="match status" value="1"/>
</dbReference>
<proteinExistence type="predicted"/>
<name>A0A7C9TBD2_9PROT</name>
<dbReference type="PANTHER" id="PTHR47313:SF1">
    <property type="entry name" value="RIBOSOMAL RNA LARGE SUBUNIT METHYLTRANSFERASE K_L"/>
    <property type="match status" value="1"/>
</dbReference>
<dbReference type="Proteomes" id="UP000483432">
    <property type="component" value="Unassembled WGS sequence"/>
</dbReference>
<dbReference type="InterPro" id="IPR029063">
    <property type="entry name" value="SAM-dependent_MTases_sf"/>
</dbReference>
<dbReference type="Pfam" id="PF02926">
    <property type="entry name" value="THUMP"/>
    <property type="match status" value="1"/>
</dbReference>
<dbReference type="InterPro" id="IPR054170">
    <property type="entry name" value="RlmL_1st"/>
</dbReference>
<dbReference type="Pfam" id="PF01170">
    <property type="entry name" value="UPF0020"/>
    <property type="match status" value="1"/>
</dbReference>
<dbReference type="Pfam" id="PF22020">
    <property type="entry name" value="RlmL_1st"/>
    <property type="match status" value="1"/>
</dbReference>
<evidence type="ECO:0000313" key="6">
    <source>
        <dbReference type="EMBL" id="NDP49024.1"/>
    </source>
</evidence>
<keyword evidence="2 6" id="KW-0808">Transferase</keyword>
<feature type="domain" description="THUMP" evidence="5">
    <location>
        <begin position="70"/>
        <end position="181"/>
    </location>
</feature>
<accession>A0A7C9TBD2</accession>
<keyword evidence="3" id="KW-0694">RNA-binding</keyword>
<dbReference type="SUPFAM" id="SSF53335">
    <property type="entry name" value="S-adenosyl-L-methionine-dependent methyltransferases"/>
    <property type="match status" value="1"/>
</dbReference>
<keyword evidence="1 6" id="KW-0489">Methyltransferase</keyword>
<dbReference type="InterPro" id="IPR000241">
    <property type="entry name" value="RlmKL-like_Mtase"/>
</dbReference>
<dbReference type="AlphaFoldDB" id="A0A7C9TBD2"/>